<keyword evidence="5" id="KW-1185">Reference proteome</keyword>
<gene>
    <name evidence="4" type="ORF">SAMN06296010_0163</name>
</gene>
<keyword evidence="2" id="KW-0624">Polysaccharide degradation</keyword>
<evidence type="ECO:0000313" key="4">
    <source>
        <dbReference type="EMBL" id="SMG09156.1"/>
    </source>
</evidence>
<dbReference type="GO" id="GO:0016798">
    <property type="term" value="F:hydrolase activity, acting on glycosyl bonds"/>
    <property type="evidence" value="ECO:0007669"/>
    <property type="project" value="UniProtKB-KW"/>
</dbReference>
<dbReference type="InterPro" id="IPR000772">
    <property type="entry name" value="Ricin_B_lectin"/>
</dbReference>
<evidence type="ECO:0000259" key="3">
    <source>
        <dbReference type="PROSITE" id="PS50853"/>
    </source>
</evidence>
<dbReference type="Pfam" id="PF00652">
    <property type="entry name" value="Ricin_B_lectin"/>
    <property type="match status" value="1"/>
</dbReference>
<dbReference type="CDD" id="cd00063">
    <property type="entry name" value="FN3"/>
    <property type="match status" value="1"/>
</dbReference>
<evidence type="ECO:0000313" key="5">
    <source>
        <dbReference type="Proteomes" id="UP000193244"/>
    </source>
</evidence>
<keyword evidence="4" id="KW-0430">Lectin</keyword>
<dbReference type="Proteomes" id="UP000193244">
    <property type="component" value="Unassembled WGS sequence"/>
</dbReference>
<dbReference type="InterPro" id="IPR013783">
    <property type="entry name" value="Ig-like_fold"/>
</dbReference>
<dbReference type="CDD" id="cd00161">
    <property type="entry name" value="beta-trefoil_Ricin-like"/>
    <property type="match status" value="1"/>
</dbReference>
<dbReference type="EMBL" id="FXAY01000001">
    <property type="protein sequence ID" value="SMG09156.1"/>
    <property type="molecule type" value="Genomic_DNA"/>
</dbReference>
<sequence length="438" mass="45169">MAFLHSPVHVRRAGRIRVGHALSRLAMAAVATLLLTFSGGGPAHASWDTPEHSVTTSVSSGSLAITQSGFSSLATSYSSNALSVTAPVTVTNTGTVPAPYAFSLGMQTATALSSSASVQVWPVASASACTASGAASGATDKTWETVTPLFGTLAPKATVVYCVRSSVTQAQRFSLAGATTVATSTVTASRGKWSSTSTVTATQSVGNSLTPGDPTKVSETDSRISLSWTAPADTAAVTGYQVYRDGVLVTTVPASQRTFTDSGLDALRYYSYVIRSIHAANPVDVSPPSAAVAHSTAWWNGSSWYSVRNASSQLCVTGADGGTADKSALLSSTCGTQSSQAWKFVTSADGTYVKVTPKSATTLFWDSPSDNNSILRTDNNIDAQEWQVSPVSSGIFKLVNGKGKCLDVTGNLLSGGTQLRVATCDGSANQQFALRNVG</sequence>
<dbReference type="Gene3D" id="2.80.10.50">
    <property type="match status" value="1"/>
</dbReference>
<dbReference type="InterPro" id="IPR036116">
    <property type="entry name" value="FN3_sf"/>
</dbReference>
<evidence type="ECO:0000256" key="2">
    <source>
        <dbReference type="ARBA" id="ARBA00023326"/>
    </source>
</evidence>
<proteinExistence type="predicted"/>
<keyword evidence="1" id="KW-0326">Glycosidase</keyword>
<organism evidence="4 5">
    <name type="scientific">Agreia pratensis</name>
    <dbReference type="NCBI Taxonomy" id="150121"/>
    <lineage>
        <taxon>Bacteria</taxon>
        <taxon>Bacillati</taxon>
        <taxon>Actinomycetota</taxon>
        <taxon>Actinomycetes</taxon>
        <taxon>Micrococcales</taxon>
        <taxon>Microbacteriaceae</taxon>
        <taxon>Agreia</taxon>
    </lineage>
</organism>
<dbReference type="Gene3D" id="2.60.40.10">
    <property type="entry name" value="Immunoglobulins"/>
    <property type="match status" value="1"/>
</dbReference>
<reference evidence="5" key="1">
    <citation type="submission" date="2017-04" db="EMBL/GenBank/DDBJ databases">
        <authorList>
            <person name="Varghese N."/>
            <person name="Submissions S."/>
        </authorList>
    </citation>
    <scope>NUCLEOTIDE SEQUENCE [LARGE SCALE GENOMIC DNA]</scope>
    <source>
        <strain evidence="5">VKM Ac-2510</strain>
    </source>
</reference>
<keyword evidence="2" id="KW-0119">Carbohydrate metabolism</keyword>
<dbReference type="RefSeq" id="WP_176223212.1">
    <property type="nucleotide sequence ID" value="NZ_FXAY01000001.1"/>
</dbReference>
<feature type="domain" description="Fibronectin type-III" evidence="3">
    <location>
        <begin position="210"/>
        <end position="299"/>
    </location>
</feature>
<dbReference type="PROSITE" id="PS50231">
    <property type="entry name" value="RICIN_B_LECTIN"/>
    <property type="match status" value="1"/>
</dbReference>
<dbReference type="PROSITE" id="PS50853">
    <property type="entry name" value="FN3"/>
    <property type="match status" value="1"/>
</dbReference>
<dbReference type="GO" id="GO:0030246">
    <property type="term" value="F:carbohydrate binding"/>
    <property type="evidence" value="ECO:0007669"/>
    <property type="project" value="UniProtKB-KW"/>
</dbReference>
<evidence type="ECO:0000256" key="1">
    <source>
        <dbReference type="ARBA" id="ARBA00023295"/>
    </source>
</evidence>
<keyword evidence="1" id="KW-0378">Hydrolase</keyword>
<accession>A0A1X7I5U2</accession>
<protein>
    <submittedName>
        <fullName evidence="4">Ricin-type beta-trefoil lectin domain-containing protein</fullName>
    </submittedName>
</protein>
<dbReference type="STRING" id="150121.SAMN06296010_0163"/>
<dbReference type="InterPro" id="IPR035992">
    <property type="entry name" value="Ricin_B-like_lectins"/>
</dbReference>
<dbReference type="GO" id="GO:0000272">
    <property type="term" value="P:polysaccharide catabolic process"/>
    <property type="evidence" value="ECO:0007669"/>
    <property type="project" value="UniProtKB-KW"/>
</dbReference>
<name>A0A1X7I5U2_9MICO</name>
<dbReference type="AlphaFoldDB" id="A0A1X7I5U2"/>
<dbReference type="InterPro" id="IPR003961">
    <property type="entry name" value="FN3_dom"/>
</dbReference>
<dbReference type="SUPFAM" id="SSF50370">
    <property type="entry name" value="Ricin B-like lectins"/>
    <property type="match status" value="1"/>
</dbReference>
<dbReference type="SUPFAM" id="SSF49265">
    <property type="entry name" value="Fibronectin type III"/>
    <property type="match status" value="1"/>
</dbReference>